<evidence type="ECO:0000256" key="1">
    <source>
        <dbReference type="SAM" id="Phobius"/>
    </source>
</evidence>
<evidence type="ECO:0000313" key="2">
    <source>
        <dbReference type="EMBL" id="EMR70598.1"/>
    </source>
</evidence>
<evidence type="ECO:0000313" key="3">
    <source>
        <dbReference type="Proteomes" id="UP000012174"/>
    </source>
</evidence>
<dbReference type="OrthoDB" id="72269at2759"/>
<sequence length="251" mass="27914">MASAGVKARRAAASVPFLLIAAWCFRTMDIDKLVLNQQPFVDSGVIEWDGGKVTILDHFHHVDILDTIWRGTMATFSPSTFGYDSIASWQMFSFLTDLGPVYAVWILESYRPANAWTPAYFPTFFSLAGQLLGLGSVAPFFYFLCFAFGPTASELSRSPVQNRTVRQGVSGLLLPIVFLFHTAEVFAMFLAPEYTTRHFWTWAWQLSPFWIGITHLVLSKTIARPQAASKVTSSTLATPLKTLLLNGASSR</sequence>
<dbReference type="HOGENOM" id="CLU_1107134_0_0_1"/>
<proteinExistence type="predicted"/>
<dbReference type="AlphaFoldDB" id="M7T189"/>
<name>M7T189_EUTLA</name>
<feature type="transmembrane region" description="Helical" evidence="1">
    <location>
        <begin position="86"/>
        <end position="107"/>
    </location>
</feature>
<keyword evidence="3" id="KW-1185">Reference proteome</keyword>
<protein>
    <submittedName>
        <fullName evidence="2">Putative fad binding domain protein</fullName>
    </submittedName>
</protein>
<dbReference type="EMBL" id="KB705830">
    <property type="protein sequence ID" value="EMR70598.1"/>
    <property type="molecule type" value="Genomic_DNA"/>
</dbReference>
<organism evidence="2 3">
    <name type="scientific">Eutypa lata (strain UCR-EL1)</name>
    <name type="common">Grapevine dieback disease fungus</name>
    <name type="synonym">Eutypa armeniacae</name>
    <dbReference type="NCBI Taxonomy" id="1287681"/>
    <lineage>
        <taxon>Eukaryota</taxon>
        <taxon>Fungi</taxon>
        <taxon>Dikarya</taxon>
        <taxon>Ascomycota</taxon>
        <taxon>Pezizomycotina</taxon>
        <taxon>Sordariomycetes</taxon>
        <taxon>Xylariomycetidae</taxon>
        <taxon>Xylariales</taxon>
        <taxon>Diatrypaceae</taxon>
        <taxon>Eutypa</taxon>
    </lineage>
</organism>
<keyword evidence="1" id="KW-1133">Transmembrane helix</keyword>
<dbReference type="KEGG" id="ela:UCREL1_2370"/>
<feature type="transmembrane region" description="Helical" evidence="1">
    <location>
        <begin position="202"/>
        <end position="223"/>
    </location>
</feature>
<dbReference type="Proteomes" id="UP000012174">
    <property type="component" value="Unassembled WGS sequence"/>
</dbReference>
<feature type="transmembrane region" description="Helical" evidence="1">
    <location>
        <begin position="169"/>
        <end position="190"/>
    </location>
</feature>
<feature type="transmembrane region" description="Helical" evidence="1">
    <location>
        <begin position="127"/>
        <end position="148"/>
    </location>
</feature>
<gene>
    <name evidence="2" type="ORF">UCREL1_2370</name>
</gene>
<keyword evidence="1" id="KW-0812">Transmembrane</keyword>
<reference evidence="3" key="1">
    <citation type="journal article" date="2013" name="Genome Announc.">
        <title>Draft genome sequence of the grapevine dieback fungus Eutypa lata UCR-EL1.</title>
        <authorList>
            <person name="Blanco-Ulate B."/>
            <person name="Rolshausen P.E."/>
            <person name="Cantu D."/>
        </authorList>
    </citation>
    <scope>NUCLEOTIDE SEQUENCE [LARGE SCALE GENOMIC DNA]</scope>
    <source>
        <strain evidence="3">UCR-EL1</strain>
    </source>
</reference>
<keyword evidence="1" id="KW-0472">Membrane</keyword>
<accession>M7T189</accession>